<dbReference type="PANTHER" id="PTHR43867:SF2">
    <property type="entry name" value="CELLULOSE SYNTHASE CATALYTIC SUBUNIT A [UDP-FORMING]"/>
    <property type="match status" value="1"/>
</dbReference>
<evidence type="ECO:0000256" key="5">
    <source>
        <dbReference type="ARBA" id="ARBA00022989"/>
    </source>
</evidence>
<keyword evidence="11" id="KW-1185">Reference proteome</keyword>
<dbReference type="EMBL" id="BMGP01000001">
    <property type="protein sequence ID" value="GGF12581.1"/>
    <property type="molecule type" value="Genomic_DNA"/>
</dbReference>
<feature type="transmembrane region" description="Helical" evidence="8">
    <location>
        <begin position="235"/>
        <end position="256"/>
    </location>
</feature>
<keyword evidence="5 8" id="KW-1133">Transmembrane helix</keyword>
<evidence type="ECO:0000259" key="9">
    <source>
        <dbReference type="Pfam" id="PF05157"/>
    </source>
</evidence>
<feature type="transmembrane region" description="Helical" evidence="8">
    <location>
        <begin position="211"/>
        <end position="229"/>
    </location>
</feature>
<feature type="transmembrane region" description="Helical" evidence="8">
    <location>
        <begin position="552"/>
        <end position="585"/>
    </location>
</feature>
<protein>
    <submittedName>
        <fullName evidence="10">Glycosyl transferase</fullName>
    </submittedName>
</protein>
<keyword evidence="6 8" id="KW-0472">Membrane</keyword>
<evidence type="ECO:0000256" key="7">
    <source>
        <dbReference type="SAM" id="MobiDB-lite"/>
    </source>
</evidence>
<proteinExistence type="predicted"/>
<feature type="domain" description="Type II secretion system protein GspE N-terminal" evidence="9">
    <location>
        <begin position="99"/>
        <end position="183"/>
    </location>
</feature>
<keyword evidence="4 8" id="KW-0812">Transmembrane</keyword>
<feature type="region of interest" description="Disordered" evidence="7">
    <location>
        <begin position="1"/>
        <end position="40"/>
    </location>
</feature>
<dbReference type="CDD" id="cd06427">
    <property type="entry name" value="CESA_like_2"/>
    <property type="match status" value="1"/>
</dbReference>
<gene>
    <name evidence="10" type="ORF">GCM10011399_03180</name>
</gene>
<keyword evidence="3 10" id="KW-0808">Transferase</keyword>
<name>A0A917EVT1_9MICO</name>
<dbReference type="Gene3D" id="3.90.550.10">
    <property type="entry name" value="Spore Coat Polysaccharide Biosynthesis Protein SpsA, Chain A"/>
    <property type="match status" value="1"/>
</dbReference>
<comment type="subcellular location">
    <subcellularLocation>
        <location evidence="1">Membrane</location>
        <topology evidence="1">Multi-pass membrane protein</topology>
    </subcellularLocation>
</comment>
<dbReference type="SUPFAM" id="SSF53448">
    <property type="entry name" value="Nucleotide-diphospho-sugar transferases"/>
    <property type="match status" value="1"/>
</dbReference>
<dbReference type="InterPro" id="IPR037257">
    <property type="entry name" value="T2SS_E_N_sf"/>
</dbReference>
<dbReference type="InterPro" id="IPR050321">
    <property type="entry name" value="Glycosyltr_2/OpgH_subfam"/>
</dbReference>
<dbReference type="PANTHER" id="PTHR43867">
    <property type="entry name" value="CELLULOSE SYNTHASE CATALYTIC SUBUNIT A [UDP-FORMING]"/>
    <property type="match status" value="1"/>
</dbReference>
<evidence type="ECO:0000256" key="1">
    <source>
        <dbReference type="ARBA" id="ARBA00004141"/>
    </source>
</evidence>
<accession>A0A917EVT1</accession>
<dbReference type="AlphaFoldDB" id="A0A917EVT1"/>
<evidence type="ECO:0000313" key="10">
    <source>
        <dbReference type="EMBL" id="GGF12581.1"/>
    </source>
</evidence>
<evidence type="ECO:0000313" key="11">
    <source>
        <dbReference type="Proteomes" id="UP000598775"/>
    </source>
</evidence>
<reference evidence="10 11" key="1">
    <citation type="journal article" date="2014" name="Int. J. Syst. Evol. Microbiol.">
        <title>Complete genome sequence of Corynebacterium casei LMG S-19264T (=DSM 44701T), isolated from a smear-ripened cheese.</title>
        <authorList>
            <consortium name="US DOE Joint Genome Institute (JGI-PGF)"/>
            <person name="Walter F."/>
            <person name="Albersmeier A."/>
            <person name="Kalinowski J."/>
            <person name="Ruckert C."/>
        </authorList>
    </citation>
    <scope>NUCLEOTIDE SEQUENCE [LARGE SCALE GENOMIC DNA]</scope>
    <source>
        <strain evidence="10 11">CGMCC 1.12976</strain>
    </source>
</reference>
<organism evidence="10 11">
    <name type="scientific">Subtercola lobariae</name>
    <dbReference type="NCBI Taxonomy" id="1588641"/>
    <lineage>
        <taxon>Bacteria</taxon>
        <taxon>Bacillati</taxon>
        <taxon>Actinomycetota</taxon>
        <taxon>Actinomycetes</taxon>
        <taxon>Micrococcales</taxon>
        <taxon>Microbacteriaceae</taxon>
        <taxon>Subtercola</taxon>
    </lineage>
</organism>
<evidence type="ECO:0000256" key="3">
    <source>
        <dbReference type="ARBA" id="ARBA00022679"/>
    </source>
</evidence>
<sequence>MTDITPGSPPSVPPTRGAGNASPVLGLHEHRGSHASGDMVNNSGRIGEILLDAGLIDERELTDALELQSREGGLIGRHLILSGAVTRREMYDALATQWNAPLIDLLAEPPEAGLLSVLPPEQLIEAGWVPWKRSGTGAIIATTVPPTPELLLSAREQLGVSDITVRTTTDWDLNQAVEAACRTQLLFGASDALATDSSDESAKSGLRRWQLIVPGVVVLLVIIGCVMSLTTTLVVVLAGANILFAMNIVFKVVAALRAPFNNRDKERWLDEVALERVKRGLKPLPSRIPDNELPIYTILVPAYKEANIISKLLTNLGAIDYPKAKLEVMVLLEADDEETIAAVRTMRPPEYVRMVIVPPGGPQTKPRACNYGLSFARGEFVVIYDAEDRPNPSQLRDTVAAFRQDEFERLHVDPNQKKLVCLQGALIYFNADYNVLTRLFAVEYAAWFDSMLPGLDQSHLPIPLGGTSNHFDTKVLRQLGAWDPYNVTEDADLGLRVAAHGYRVGVVKASTAEEACAEVGAWIRQRTRWIKGYIMTGAVNTRHPVRWFRVNGVLGALSLVALILGTPIAFMLYPLVLGFTVFTYIGVQFIGLNLPDWLIVGGTVNMLFSNGAIIIISGIAAWRRYNWRVAMFACLNPAYWILHSIAAWRAAYQIVFSPHHWEKTPHGLTEEYEDSAFEGNSAAA</sequence>
<dbReference type="SUPFAM" id="SSF160246">
    <property type="entry name" value="EspE N-terminal domain-like"/>
    <property type="match status" value="1"/>
</dbReference>
<dbReference type="InterPro" id="IPR029044">
    <property type="entry name" value="Nucleotide-diphossugar_trans"/>
</dbReference>
<dbReference type="InterPro" id="IPR007831">
    <property type="entry name" value="T2SS_GspE_N"/>
</dbReference>
<dbReference type="GO" id="GO:0016757">
    <property type="term" value="F:glycosyltransferase activity"/>
    <property type="evidence" value="ECO:0007669"/>
    <property type="project" value="UniProtKB-KW"/>
</dbReference>
<keyword evidence="2" id="KW-0328">Glycosyltransferase</keyword>
<evidence type="ECO:0000256" key="6">
    <source>
        <dbReference type="ARBA" id="ARBA00023136"/>
    </source>
</evidence>
<dbReference type="Proteomes" id="UP000598775">
    <property type="component" value="Unassembled WGS sequence"/>
</dbReference>
<dbReference type="RefSeq" id="WP_229715034.1">
    <property type="nucleotide sequence ID" value="NZ_BMGP01000001.1"/>
</dbReference>
<comment type="caution">
    <text evidence="10">The sequence shown here is derived from an EMBL/GenBank/DDBJ whole genome shotgun (WGS) entry which is preliminary data.</text>
</comment>
<evidence type="ECO:0000256" key="4">
    <source>
        <dbReference type="ARBA" id="ARBA00022692"/>
    </source>
</evidence>
<feature type="transmembrane region" description="Helical" evidence="8">
    <location>
        <begin position="597"/>
        <end position="622"/>
    </location>
</feature>
<evidence type="ECO:0000256" key="2">
    <source>
        <dbReference type="ARBA" id="ARBA00022676"/>
    </source>
</evidence>
<dbReference type="Pfam" id="PF05157">
    <property type="entry name" value="MshEN"/>
    <property type="match status" value="1"/>
</dbReference>
<dbReference type="Pfam" id="PF13641">
    <property type="entry name" value="Glyco_tranf_2_3"/>
    <property type="match status" value="1"/>
</dbReference>
<dbReference type="GO" id="GO:0016020">
    <property type="term" value="C:membrane"/>
    <property type="evidence" value="ECO:0007669"/>
    <property type="project" value="UniProtKB-SubCell"/>
</dbReference>
<evidence type="ECO:0000256" key="8">
    <source>
        <dbReference type="SAM" id="Phobius"/>
    </source>
</evidence>